<dbReference type="Proteomes" id="UP000078544">
    <property type="component" value="Unassembled WGS sequence"/>
</dbReference>
<sequence length="170" mass="18940">MSSLLNTSQTLKHVTALPEDVDRAKGLKLFHEHKFFIESGAPTVKCEVIDTPSNPAPQLASARNLKGIAPPKSYEVTEKIHTLPAGLWDSNVTSTYEFTNAENGVFIRIKSPMNTFMESLWTIEAKADGSGYELVEDILIKCSRLLMSTVKGSCETQWKKTHQQIIDAMR</sequence>
<accession>A0A166UNV6</accession>
<proteinExistence type="predicted"/>
<evidence type="ECO:0000259" key="1">
    <source>
        <dbReference type="Pfam" id="PF23155"/>
    </source>
</evidence>
<feature type="domain" description="DUF7053" evidence="1">
    <location>
        <begin position="7"/>
        <end position="168"/>
    </location>
</feature>
<evidence type="ECO:0000313" key="3">
    <source>
        <dbReference type="Proteomes" id="UP000078544"/>
    </source>
</evidence>
<gene>
    <name evidence="2" type="ORF">AAL_00228</name>
</gene>
<comment type="caution">
    <text evidence="2">The sequence shown here is derived from an EMBL/GenBank/DDBJ whole genome shotgun (WGS) entry which is preliminary data.</text>
</comment>
<organism evidence="2 3">
    <name type="scientific">Moelleriella libera RCEF 2490</name>
    <dbReference type="NCBI Taxonomy" id="1081109"/>
    <lineage>
        <taxon>Eukaryota</taxon>
        <taxon>Fungi</taxon>
        <taxon>Dikarya</taxon>
        <taxon>Ascomycota</taxon>
        <taxon>Pezizomycotina</taxon>
        <taxon>Sordariomycetes</taxon>
        <taxon>Hypocreomycetidae</taxon>
        <taxon>Hypocreales</taxon>
        <taxon>Clavicipitaceae</taxon>
        <taxon>Moelleriella</taxon>
    </lineage>
</organism>
<dbReference type="PANTHER" id="PTHR38117">
    <property type="entry name" value="NACHT AND WD40 DOMAIN PROTEIN"/>
    <property type="match status" value="1"/>
</dbReference>
<dbReference type="AlphaFoldDB" id="A0A166UNV6"/>
<dbReference type="OrthoDB" id="4794810at2759"/>
<evidence type="ECO:0000313" key="2">
    <source>
        <dbReference type="EMBL" id="OAA32763.1"/>
    </source>
</evidence>
<dbReference type="EMBL" id="AZGY01000001">
    <property type="protein sequence ID" value="OAA32763.1"/>
    <property type="molecule type" value="Genomic_DNA"/>
</dbReference>
<dbReference type="InterPro" id="IPR055481">
    <property type="entry name" value="DUF7053"/>
</dbReference>
<reference evidence="2 3" key="1">
    <citation type="journal article" date="2016" name="Genome Biol. Evol.">
        <title>Divergent and convergent evolution of fungal pathogenicity.</title>
        <authorList>
            <person name="Shang Y."/>
            <person name="Xiao G."/>
            <person name="Zheng P."/>
            <person name="Cen K."/>
            <person name="Zhan S."/>
            <person name="Wang C."/>
        </authorList>
    </citation>
    <scope>NUCLEOTIDE SEQUENCE [LARGE SCALE GENOMIC DNA]</scope>
    <source>
        <strain evidence="2 3">RCEF 2490</strain>
    </source>
</reference>
<protein>
    <recommendedName>
        <fullName evidence="1">DUF7053 domain-containing protein</fullName>
    </recommendedName>
</protein>
<keyword evidence="3" id="KW-1185">Reference proteome</keyword>
<dbReference type="PANTHER" id="PTHR38117:SF1">
    <property type="entry name" value="DUF3074 DOMAIN-CONTAINING PROTEIN"/>
    <property type="match status" value="1"/>
</dbReference>
<dbReference type="Pfam" id="PF23155">
    <property type="entry name" value="DUF7053"/>
    <property type="match status" value="1"/>
</dbReference>
<name>A0A166UNV6_9HYPO</name>